<dbReference type="GO" id="GO:0006631">
    <property type="term" value="P:fatty acid metabolic process"/>
    <property type="evidence" value="ECO:0007669"/>
    <property type="project" value="TreeGrafter"/>
</dbReference>
<organism evidence="3 4">
    <name type="scientific">Thalictrum thalictroides</name>
    <name type="common">Rue-anemone</name>
    <name type="synonym">Anemone thalictroides</name>
    <dbReference type="NCBI Taxonomy" id="46969"/>
    <lineage>
        <taxon>Eukaryota</taxon>
        <taxon>Viridiplantae</taxon>
        <taxon>Streptophyta</taxon>
        <taxon>Embryophyta</taxon>
        <taxon>Tracheophyta</taxon>
        <taxon>Spermatophyta</taxon>
        <taxon>Magnoliopsida</taxon>
        <taxon>Ranunculales</taxon>
        <taxon>Ranunculaceae</taxon>
        <taxon>Thalictroideae</taxon>
        <taxon>Thalictrum</taxon>
    </lineage>
</organism>
<comment type="similarity">
    <text evidence="1">Belongs to the chalcone isomerase family.</text>
</comment>
<dbReference type="Gene3D" id="1.10.890.20">
    <property type="match status" value="1"/>
</dbReference>
<evidence type="ECO:0000313" key="3">
    <source>
        <dbReference type="EMBL" id="KAF5189891.1"/>
    </source>
</evidence>
<dbReference type="InterPro" id="IPR016089">
    <property type="entry name" value="Chalcone_isomerase_bundle_sf"/>
</dbReference>
<dbReference type="PANTHER" id="PTHR47589">
    <property type="entry name" value="FATTY-ACID-BINDING PROTEIN 1"/>
    <property type="match status" value="1"/>
</dbReference>
<evidence type="ECO:0000313" key="4">
    <source>
        <dbReference type="Proteomes" id="UP000554482"/>
    </source>
</evidence>
<protein>
    <submittedName>
        <fullName evidence="3">Fatty-acid-binding protein</fullName>
    </submittedName>
</protein>
<dbReference type="InterPro" id="IPR036298">
    <property type="entry name" value="Chalcone_isomerase_sf"/>
</dbReference>
<keyword evidence="2" id="KW-0472">Membrane</keyword>
<dbReference type="Proteomes" id="UP000554482">
    <property type="component" value="Unassembled WGS sequence"/>
</dbReference>
<dbReference type="InterPro" id="IPR044228">
    <property type="entry name" value="FAP1"/>
</dbReference>
<keyword evidence="2" id="KW-0812">Transmembrane</keyword>
<proteinExistence type="inferred from homology"/>
<reference evidence="3 4" key="1">
    <citation type="submission" date="2020-06" db="EMBL/GenBank/DDBJ databases">
        <title>Transcriptomic and genomic resources for Thalictrum thalictroides and T. hernandezii: Facilitating candidate gene discovery in an emerging model plant lineage.</title>
        <authorList>
            <person name="Arias T."/>
            <person name="Riano-Pachon D.M."/>
            <person name="Di Stilio V.S."/>
        </authorList>
    </citation>
    <scope>NUCLEOTIDE SEQUENCE [LARGE SCALE GENOMIC DNA]</scope>
    <source>
        <strain evidence="4">cv. WT478/WT964</strain>
        <tissue evidence="3">Leaves</tissue>
    </source>
</reference>
<dbReference type="PANTHER" id="PTHR47589:SF5">
    <property type="entry name" value="CHALCONE ISOMERASE DOMAIN-CONTAINING PROTEIN"/>
    <property type="match status" value="1"/>
</dbReference>
<dbReference type="GO" id="GO:0005504">
    <property type="term" value="F:fatty acid binding"/>
    <property type="evidence" value="ECO:0007669"/>
    <property type="project" value="TreeGrafter"/>
</dbReference>
<dbReference type="AlphaFoldDB" id="A0A7J6VYG0"/>
<feature type="transmembrane region" description="Helical" evidence="2">
    <location>
        <begin position="28"/>
        <end position="51"/>
    </location>
</feature>
<evidence type="ECO:0000256" key="1">
    <source>
        <dbReference type="ARBA" id="ARBA00007166"/>
    </source>
</evidence>
<keyword evidence="2" id="KW-1133">Transmembrane helix</keyword>
<dbReference type="OrthoDB" id="18193at2759"/>
<name>A0A7J6VYG0_THATH</name>
<dbReference type="InterPro" id="IPR016088">
    <property type="entry name" value="Chalcone_isomerase_3-sand"/>
</dbReference>
<dbReference type="Gene3D" id="3.50.70.10">
    <property type="match status" value="1"/>
</dbReference>
<comment type="caution">
    <text evidence="3">The sequence shown here is derived from an EMBL/GenBank/DDBJ whole genome shotgun (WGS) entry which is preliminary data.</text>
</comment>
<dbReference type="EMBL" id="JABWDY010024885">
    <property type="protein sequence ID" value="KAF5189891.1"/>
    <property type="molecule type" value="Genomic_DNA"/>
</dbReference>
<keyword evidence="4" id="KW-1185">Reference proteome</keyword>
<dbReference type="SUPFAM" id="SSF54626">
    <property type="entry name" value="Chalcone isomerase"/>
    <property type="match status" value="1"/>
</dbReference>
<dbReference type="GO" id="GO:0009570">
    <property type="term" value="C:chloroplast stroma"/>
    <property type="evidence" value="ECO:0007669"/>
    <property type="project" value="TreeGrafter"/>
</dbReference>
<accession>A0A7J6VYG0</accession>
<sequence length="220" mass="24286">MVSLRFPFLFSQPTKLPHNPSNGSSSRWFSTIAMAGSIAAIAGVGIGMGVVSISHKNTNKKDPFLQKTLDFFLSRHNTSLPLWGSLSLADTSSENVVETKTGTSFPTILNDTQKLLGIGLRKKSVFGLKNIDVYAFGVYADDSDLKKVLGEKYGRFSVSELKENKEFHEDIMDKDVSMTVRLQIVYGRLSIRSVRSSFEESLGSRLQKLGGTDGKEVLQR</sequence>
<dbReference type="GO" id="GO:0016872">
    <property type="term" value="F:intramolecular lyase activity"/>
    <property type="evidence" value="ECO:0007669"/>
    <property type="project" value="InterPro"/>
</dbReference>
<gene>
    <name evidence="3" type="ORF">FRX31_020521</name>
</gene>
<evidence type="ECO:0000256" key="2">
    <source>
        <dbReference type="SAM" id="Phobius"/>
    </source>
</evidence>